<proteinExistence type="predicted"/>
<feature type="region of interest" description="Disordered" evidence="1">
    <location>
        <begin position="283"/>
        <end position="311"/>
    </location>
</feature>
<keyword evidence="4" id="KW-1185">Reference proteome</keyword>
<gene>
    <name evidence="3" type="ORF">GA0074704_5218</name>
</gene>
<dbReference type="Proteomes" id="UP000198210">
    <property type="component" value="Chromosome I"/>
</dbReference>
<dbReference type="EMBL" id="LT607751">
    <property type="protein sequence ID" value="SCG75715.1"/>
    <property type="molecule type" value="Genomic_DNA"/>
</dbReference>
<evidence type="ECO:0000256" key="1">
    <source>
        <dbReference type="SAM" id="MobiDB-lite"/>
    </source>
</evidence>
<organism evidence="3 4">
    <name type="scientific">Micromonospora siamensis</name>
    <dbReference type="NCBI Taxonomy" id="299152"/>
    <lineage>
        <taxon>Bacteria</taxon>
        <taxon>Bacillati</taxon>
        <taxon>Actinomycetota</taxon>
        <taxon>Actinomycetes</taxon>
        <taxon>Micromonosporales</taxon>
        <taxon>Micromonosporaceae</taxon>
        <taxon>Micromonospora</taxon>
    </lineage>
</organism>
<dbReference type="AlphaFoldDB" id="A0A1C5JYU1"/>
<keyword evidence="2" id="KW-1133">Transmembrane helix</keyword>
<reference evidence="3 4" key="1">
    <citation type="submission" date="2016-06" db="EMBL/GenBank/DDBJ databases">
        <authorList>
            <person name="Kjaerup R.B."/>
            <person name="Dalgaard T.S."/>
            <person name="Juul-Madsen H.R."/>
        </authorList>
    </citation>
    <scope>NUCLEOTIDE SEQUENCE [LARGE SCALE GENOMIC DNA]</scope>
    <source>
        <strain evidence="3 4">DSM 45097</strain>
    </source>
</reference>
<feature type="transmembrane region" description="Helical" evidence="2">
    <location>
        <begin position="42"/>
        <end position="63"/>
    </location>
</feature>
<keyword evidence="2" id="KW-0472">Membrane</keyword>
<evidence type="ECO:0000313" key="4">
    <source>
        <dbReference type="Proteomes" id="UP000198210"/>
    </source>
</evidence>
<evidence type="ECO:0000256" key="2">
    <source>
        <dbReference type="SAM" id="Phobius"/>
    </source>
</evidence>
<protein>
    <submittedName>
        <fullName evidence="3">Uncharacterized protein</fullName>
    </submittedName>
</protein>
<dbReference type="RefSeq" id="WP_088972910.1">
    <property type="nucleotide sequence ID" value="NZ_JBHLYF010000021.1"/>
</dbReference>
<sequence>MTDLDQDILRTLRDHAEGPVDTDRLLARSVAGGRRRRRHRRALLGGGLALVALLGGVAVGPGLPGVSRPFTATGPAGTTGPVPPVVGAAPGAAAAPQVIGTDPQVLHFGIDPARARYLGWGVVRGVETIQVDVGDGQTVTVDVANSVAALRNYVFDGQSVEIVKIATEAAFDGRTSRVTANGRPVQVRHWHPAPGVYARATVQADTDTGLRVAARALRVDEARRCTGPVRVTSLPSGSRTASCQVDVSHSPGLITARIDVSRPGEQRMSLSYRYAIEAGMAPEAGNTEVDGKPAQLDPGPPKTPAKGQKPEVRGRLELLGLGKARLVVQWGWPYYGFDEVDAAVVLAGARVADPTRPDTWD</sequence>
<accession>A0A1C5JYU1</accession>
<keyword evidence="2" id="KW-0812">Transmembrane</keyword>
<evidence type="ECO:0000313" key="3">
    <source>
        <dbReference type="EMBL" id="SCG75715.1"/>
    </source>
</evidence>
<name>A0A1C5JYU1_9ACTN</name>